<dbReference type="PROSITE" id="PS00018">
    <property type="entry name" value="EF_HAND_1"/>
    <property type="match status" value="1"/>
</dbReference>
<evidence type="ECO:0000259" key="7">
    <source>
        <dbReference type="PROSITE" id="PS50222"/>
    </source>
</evidence>
<keyword evidence="4 6" id="KW-1133">Transmembrane helix</keyword>
<dbReference type="InterPro" id="IPR011992">
    <property type="entry name" value="EF-hand-dom_pair"/>
</dbReference>
<dbReference type="Proteomes" id="UP001178507">
    <property type="component" value="Unassembled WGS sequence"/>
</dbReference>
<dbReference type="GO" id="GO:0016020">
    <property type="term" value="C:membrane"/>
    <property type="evidence" value="ECO:0007669"/>
    <property type="project" value="UniProtKB-SubCell"/>
</dbReference>
<feature type="domain" description="EF-hand" evidence="7">
    <location>
        <begin position="46"/>
        <end position="81"/>
    </location>
</feature>
<dbReference type="AlphaFoldDB" id="A0AA36J5Q7"/>
<evidence type="ECO:0000313" key="9">
    <source>
        <dbReference type="Proteomes" id="UP001178507"/>
    </source>
</evidence>
<accession>A0AA36J5Q7</accession>
<keyword evidence="3" id="KW-0106">Calcium</keyword>
<dbReference type="CDD" id="cd00051">
    <property type="entry name" value="EFh"/>
    <property type="match status" value="1"/>
</dbReference>
<dbReference type="PANTHER" id="PTHR10877:SF183">
    <property type="entry name" value="AT14535P-RELATED"/>
    <property type="match status" value="1"/>
</dbReference>
<sequence>MSKSVVVPGLDVFQNLSAEELVEKRREKLQHLVLWRKLNDGQLYQVTVKDVEELFAIFDVEGFGEISLEELMEIKKAVKGLVLSAEDVQALGRDADKDGSGLVSVNELYKALTQGEVAYNLIKKSINEESFISQMGDGECLIDDLIEFMRHEYETNSDLWSLPQTLLLFAVFQYCSASHVPMRFGWETARNYAARGTAGFYRLEWIFDNMSLFDYLKTSFLDQHVEQDLDLYTPGRYFGRSQIVGGMRFRRSYTEPQNCSVSQAMQRVYYPFPLRGLKCYKLGAEQFEDRYLLYHERRSWLTVQLDEMSREYWLDDNTTELSIDSVLMNPNTGTYTFEQLEVRFETNGFLRHIQYAETFLVEPYKEWTDGIGDVIFIVVLMRIMYGELKELLPALSTGLDGIANYLAFWNMVDWLVIIWGLLCAGLWLITCMQIGSLIPVLAELPLQSLDDAVYANRSYLHPWEVEAVLSRNELTEQLGSMFNAVEAAAIWHQSVRVVCVTYLFVLMMKFFKSFKANALLNVVISTLAGSVKDVSHFAIVFLTIFLCYAWGAHVFFGWSIEGASSVLGSVFWRWSSGVGMGDMEDLSTTGRAIGYIYTLSYEFLVLNLLLGILFGLIFEAYGRTKQKAGNAESLIMQVRKSVAETRKKKDFLDEYYMICELEDDQPAHPGEIVTVRTLCEAFRKDGFTKEYIITQVRAREFSKVSEVEVRLVDALKLVALMRTASLRAILRTEAILNQLKAESQRPQELRFRCIMAGYDPDEPEEMKEFIHASQMEELDDDQPMLPNVPVPAQVHAPQESKVSVNSRTFSADVPASKEVNEQERAAQEEATLKVQQLLLKAATLSNTARSLQSQQDKSVLAVQKELEAHTVQSVELTEDVSKLDREMRGLCAKAQEGSFHLEERFRSTDLKSLQELPDRVARLADLAKASRRSVEHGKPGFGSDPLKRLEGRLGVLSQHCRTFQSQAEAQQDLTALLRRLVTELNKVSPRGIGFDEGICGQSVRK</sequence>
<protein>
    <recommendedName>
        <fullName evidence="7">EF-hand domain-containing protein</fullName>
    </recommendedName>
</protein>
<organism evidence="8 9">
    <name type="scientific">Effrenium voratum</name>
    <dbReference type="NCBI Taxonomy" id="2562239"/>
    <lineage>
        <taxon>Eukaryota</taxon>
        <taxon>Sar</taxon>
        <taxon>Alveolata</taxon>
        <taxon>Dinophyceae</taxon>
        <taxon>Suessiales</taxon>
        <taxon>Symbiodiniaceae</taxon>
        <taxon>Effrenium</taxon>
    </lineage>
</organism>
<dbReference type="InterPro" id="IPR051223">
    <property type="entry name" value="Polycystin"/>
</dbReference>
<proteinExistence type="predicted"/>
<evidence type="ECO:0000256" key="4">
    <source>
        <dbReference type="ARBA" id="ARBA00022989"/>
    </source>
</evidence>
<evidence type="ECO:0000313" key="8">
    <source>
        <dbReference type="EMBL" id="CAJ1399013.1"/>
    </source>
</evidence>
<dbReference type="Pfam" id="PF13499">
    <property type="entry name" value="EF-hand_7"/>
    <property type="match status" value="1"/>
</dbReference>
<dbReference type="Pfam" id="PF08016">
    <property type="entry name" value="PKD_channel"/>
    <property type="match status" value="1"/>
</dbReference>
<feature type="transmembrane region" description="Helical" evidence="6">
    <location>
        <begin position="490"/>
        <end position="511"/>
    </location>
</feature>
<gene>
    <name evidence="8" type="ORF">EVOR1521_LOCUS22643</name>
</gene>
<feature type="transmembrane region" description="Helical" evidence="6">
    <location>
        <begin position="592"/>
        <end position="618"/>
    </location>
</feature>
<evidence type="ECO:0000256" key="2">
    <source>
        <dbReference type="ARBA" id="ARBA00022692"/>
    </source>
</evidence>
<evidence type="ECO:0000256" key="5">
    <source>
        <dbReference type="ARBA" id="ARBA00023136"/>
    </source>
</evidence>
<dbReference type="InterPro" id="IPR013122">
    <property type="entry name" value="PKD1_2_channel"/>
</dbReference>
<dbReference type="PROSITE" id="PS50222">
    <property type="entry name" value="EF_HAND_2"/>
    <property type="match status" value="2"/>
</dbReference>
<dbReference type="SUPFAM" id="SSF47473">
    <property type="entry name" value="EF-hand"/>
    <property type="match status" value="1"/>
</dbReference>
<dbReference type="InterPro" id="IPR018247">
    <property type="entry name" value="EF_Hand_1_Ca_BS"/>
</dbReference>
<keyword evidence="9" id="KW-1185">Reference proteome</keyword>
<dbReference type="PANTHER" id="PTHR10877">
    <property type="entry name" value="POLYCYSTIN FAMILY MEMBER"/>
    <property type="match status" value="1"/>
</dbReference>
<feature type="transmembrane region" description="Helical" evidence="6">
    <location>
        <begin position="406"/>
        <end position="429"/>
    </location>
</feature>
<dbReference type="SMART" id="SM00054">
    <property type="entry name" value="EFh"/>
    <property type="match status" value="2"/>
</dbReference>
<dbReference type="InterPro" id="IPR002048">
    <property type="entry name" value="EF_hand_dom"/>
</dbReference>
<evidence type="ECO:0000256" key="6">
    <source>
        <dbReference type="SAM" id="Phobius"/>
    </source>
</evidence>
<dbReference type="Gene3D" id="1.10.238.10">
    <property type="entry name" value="EF-hand"/>
    <property type="match status" value="1"/>
</dbReference>
<comment type="caution">
    <text evidence="8">The sequence shown here is derived from an EMBL/GenBank/DDBJ whole genome shotgun (WGS) entry which is preliminary data.</text>
</comment>
<dbReference type="GO" id="GO:0005509">
    <property type="term" value="F:calcium ion binding"/>
    <property type="evidence" value="ECO:0007669"/>
    <property type="project" value="InterPro"/>
</dbReference>
<evidence type="ECO:0000256" key="3">
    <source>
        <dbReference type="ARBA" id="ARBA00022837"/>
    </source>
</evidence>
<keyword evidence="5 6" id="KW-0472">Membrane</keyword>
<keyword evidence="2 6" id="KW-0812">Transmembrane</keyword>
<evidence type="ECO:0000256" key="1">
    <source>
        <dbReference type="ARBA" id="ARBA00004141"/>
    </source>
</evidence>
<reference evidence="8" key="1">
    <citation type="submission" date="2023-08" db="EMBL/GenBank/DDBJ databases">
        <authorList>
            <person name="Chen Y."/>
            <person name="Shah S."/>
            <person name="Dougan E. K."/>
            <person name="Thang M."/>
            <person name="Chan C."/>
        </authorList>
    </citation>
    <scope>NUCLEOTIDE SEQUENCE</scope>
</reference>
<comment type="subcellular location">
    <subcellularLocation>
        <location evidence="1">Membrane</location>
        <topology evidence="1">Multi-pass membrane protein</topology>
    </subcellularLocation>
</comment>
<dbReference type="EMBL" id="CAUJNA010003320">
    <property type="protein sequence ID" value="CAJ1399013.1"/>
    <property type="molecule type" value="Genomic_DNA"/>
</dbReference>
<feature type="domain" description="EF-hand" evidence="7">
    <location>
        <begin position="83"/>
        <end position="118"/>
    </location>
</feature>
<name>A0AA36J5Q7_9DINO</name>